<reference evidence="6" key="1">
    <citation type="submission" date="2021-01" db="EMBL/GenBank/DDBJ databases">
        <title>Whole genome shotgun sequence of Planosporangium mesophilum NBRC 109066.</title>
        <authorList>
            <person name="Komaki H."/>
            <person name="Tamura T."/>
        </authorList>
    </citation>
    <scope>NUCLEOTIDE SEQUENCE</scope>
    <source>
        <strain evidence="6">NBRC 109066</strain>
    </source>
</reference>
<evidence type="ECO:0000256" key="2">
    <source>
        <dbReference type="ARBA" id="ARBA00006472"/>
    </source>
</evidence>
<dbReference type="Proteomes" id="UP000599074">
    <property type="component" value="Unassembled WGS sequence"/>
</dbReference>
<accession>A0A8J3T7I6</accession>
<dbReference type="EMBL" id="BOON01000005">
    <property type="protein sequence ID" value="GII21113.1"/>
    <property type="molecule type" value="Genomic_DNA"/>
</dbReference>
<sequence>MRVRRGANRVDYLDDALSLLDGWTRSGREFHRTLRLDDTQHAALAEHIKIVADTLQLRPQIRRLDGHTQIKLCTTEGEALSNGEVTLAARIEAMYRTIQKTA</sequence>
<protein>
    <recommendedName>
        <fullName evidence="4">Putative pterin-4-alpha-carbinolamine dehydratase</fullName>
        <ecNumber evidence="3">4.2.1.96</ecNumber>
    </recommendedName>
</protein>
<evidence type="ECO:0000256" key="1">
    <source>
        <dbReference type="ARBA" id="ARBA00001554"/>
    </source>
</evidence>
<gene>
    <name evidence="6" type="ORF">Pme01_07100</name>
</gene>
<evidence type="ECO:0000256" key="4">
    <source>
        <dbReference type="ARBA" id="ARBA00021735"/>
    </source>
</evidence>
<comment type="caution">
    <text evidence="6">The sequence shown here is derived from an EMBL/GenBank/DDBJ whole genome shotgun (WGS) entry which is preliminary data.</text>
</comment>
<dbReference type="GO" id="GO:0008124">
    <property type="term" value="F:4-alpha-hydroxytetrahydrobiopterin dehydratase activity"/>
    <property type="evidence" value="ECO:0007669"/>
    <property type="project" value="UniProtKB-EC"/>
</dbReference>
<evidence type="ECO:0000313" key="6">
    <source>
        <dbReference type="EMBL" id="GII21113.1"/>
    </source>
</evidence>
<dbReference type="AlphaFoldDB" id="A0A8J3T7I6"/>
<dbReference type="InterPro" id="IPR001533">
    <property type="entry name" value="Pterin_deHydtase"/>
</dbReference>
<dbReference type="EC" id="4.2.1.96" evidence="3"/>
<dbReference type="Pfam" id="PF01329">
    <property type="entry name" value="Pterin_4a"/>
    <property type="match status" value="1"/>
</dbReference>
<dbReference type="Gene3D" id="3.30.1360.20">
    <property type="entry name" value="Transcriptional coactivator/pterin dehydratase"/>
    <property type="match status" value="1"/>
</dbReference>
<keyword evidence="7" id="KW-1185">Reference proteome</keyword>
<keyword evidence="5" id="KW-0456">Lyase</keyword>
<proteinExistence type="inferred from homology"/>
<evidence type="ECO:0000313" key="7">
    <source>
        <dbReference type="Proteomes" id="UP000599074"/>
    </source>
</evidence>
<comment type="catalytic activity">
    <reaction evidence="1">
        <text>(4aS,6R)-4a-hydroxy-L-erythro-5,6,7,8-tetrahydrobiopterin = (6R)-L-erythro-6,7-dihydrobiopterin + H2O</text>
        <dbReference type="Rhea" id="RHEA:11920"/>
        <dbReference type="ChEBI" id="CHEBI:15377"/>
        <dbReference type="ChEBI" id="CHEBI:15642"/>
        <dbReference type="ChEBI" id="CHEBI:43120"/>
        <dbReference type="EC" id="4.2.1.96"/>
    </reaction>
</comment>
<dbReference type="InterPro" id="IPR036428">
    <property type="entry name" value="PCD_sf"/>
</dbReference>
<evidence type="ECO:0000256" key="5">
    <source>
        <dbReference type="ARBA" id="ARBA00023239"/>
    </source>
</evidence>
<evidence type="ECO:0000256" key="3">
    <source>
        <dbReference type="ARBA" id="ARBA00013252"/>
    </source>
</evidence>
<dbReference type="GO" id="GO:0006729">
    <property type="term" value="P:tetrahydrobiopterin biosynthetic process"/>
    <property type="evidence" value="ECO:0007669"/>
    <property type="project" value="InterPro"/>
</dbReference>
<dbReference type="RefSeq" id="WP_168112682.1">
    <property type="nucleotide sequence ID" value="NZ_BOON01000005.1"/>
</dbReference>
<organism evidence="6 7">
    <name type="scientific">Planosporangium mesophilum</name>
    <dbReference type="NCBI Taxonomy" id="689768"/>
    <lineage>
        <taxon>Bacteria</taxon>
        <taxon>Bacillati</taxon>
        <taxon>Actinomycetota</taxon>
        <taxon>Actinomycetes</taxon>
        <taxon>Micromonosporales</taxon>
        <taxon>Micromonosporaceae</taxon>
        <taxon>Planosporangium</taxon>
    </lineage>
</organism>
<comment type="similarity">
    <text evidence="2">Belongs to the pterin-4-alpha-carbinolamine dehydratase family.</text>
</comment>
<name>A0A8J3T7I6_9ACTN</name>
<dbReference type="SUPFAM" id="SSF55248">
    <property type="entry name" value="PCD-like"/>
    <property type="match status" value="1"/>
</dbReference>